<dbReference type="Proteomes" id="UP001164746">
    <property type="component" value="Chromosome 4"/>
</dbReference>
<protein>
    <recommendedName>
        <fullName evidence="6">Large ribosomal subunit protein mL50</fullName>
    </recommendedName>
    <alternativeName>
        <fullName evidence="7">39S ribosomal protein L50, mitochondrial</fullName>
    </alternativeName>
</protein>
<organism evidence="8 9">
    <name type="scientific">Mya arenaria</name>
    <name type="common">Soft-shell clam</name>
    <dbReference type="NCBI Taxonomy" id="6604"/>
    <lineage>
        <taxon>Eukaryota</taxon>
        <taxon>Metazoa</taxon>
        <taxon>Spiralia</taxon>
        <taxon>Lophotrochozoa</taxon>
        <taxon>Mollusca</taxon>
        <taxon>Bivalvia</taxon>
        <taxon>Autobranchia</taxon>
        <taxon>Heteroconchia</taxon>
        <taxon>Euheterodonta</taxon>
        <taxon>Imparidentia</taxon>
        <taxon>Neoheterodontei</taxon>
        <taxon>Myida</taxon>
        <taxon>Myoidea</taxon>
        <taxon>Myidae</taxon>
        <taxon>Mya</taxon>
    </lineage>
</organism>
<sequence>MSAPIPVVVPLHTWIIVCCPRRVDRLSSGFVIYKNAYNSNSPSSCQPVNFGKSVDFVQKLLHACKYTNKRKTSEDFRTKKMAAPMSRKVVLMNIWRVARLTDERTKLLQLHSRSMGFFDKLKVFEKHREIERLKKEGKKVEIQKLIEDIGDESDGPVDKRVGIEDRKAYTPAEDVVEQIQSTAESFYGKADDWQAIQLTSRLKKFDFVTKLISDLDHDVPNMTLHEMKTVGDVVTYFQTEVRNSSSLDDLNKLNLPKNLHMNLEYIRFHPETDKIYDGYTAFPGRATKVTSLKYKRKYIGYDGGDPDNDPDSLTKFKYKLSWLPN</sequence>
<keyword evidence="3" id="KW-0689">Ribosomal protein</keyword>
<keyword evidence="4" id="KW-0496">Mitochondrion</keyword>
<dbReference type="EMBL" id="CP111015">
    <property type="protein sequence ID" value="WAR02348.1"/>
    <property type="molecule type" value="Genomic_DNA"/>
</dbReference>
<dbReference type="InterPro" id="IPR018305">
    <property type="entry name" value="Ribosomal_m50"/>
</dbReference>
<evidence type="ECO:0000256" key="3">
    <source>
        <dbReference type="ARBA" id="ARBA00022980"/>
    </source>
</evidence>
<dbReference type="Pfam" id="PF10501">
    <property type="entry name" value="Ribosomal_L50"/>
    <property type="match status" value="1"/>
</dbReference>
<evidence type="ECO:0000256" key="6">
    <source>
        <dbReference type="ARBA" id="ARBA00035183"/>
    </source>
</evidence>
<keyword evidence="5" id="KW-0687">Ribonucleoprotein</keyword>
<evidence type="ECO:0000256" key="7">
    <source>
        <dbReference type="ARBA" id="ARBA00035398"/>
    </source>
</evidence>
<evidence type="ECO:0000256" key="2">
    <source>
        <dbReference type="ARBA" id="ARBA00008860"/>
    </source>
</evidence>
<evidence type="ECO:0000256" key="1">
    <source>
        <dbReference type="ARBA" id="ARBA00004173"/>
    </source>
</evidence>
<gene>
    <name evidence="8" type="ORF">MAR_008906</name>
</gene>
<dbReference type="PANTHER" id="PTHR31542:SF1">
    <property type="entry name" value="LARGE RIBOSOMAL SUBUNIT PROTEIN ML50"/>
    <property type="match status" value="1"/>
</dbReference>
<evidence type="ECO:0000313" key="8">
    <source>
        <dbReference type="EMBL" id="WAR02348.1"/>
    </source>
</evidence>
<comment type="subcellular location">
    <subcellularLocation>
        <location evidence="1">Mitochondrion</location>
    </subcellularLocation>
</comment>
<keyword evidence="9" id="KW-1185">Reference proteome</keyword>
<accession>A0ABY7E0H5</accession>
<name>A0ABY7E0H5_MYAAR</name>
<evidence type="ECO:0000256" key="5">
    <source>
        <dbReference type="ARBA" id="ARBA00023274"/>
    </source>
</evidence>
<proteinExistence type="inferred from homology"/>
<comment type="similarity">
    <text evidence="2">Belongs to the mitochondrion-specific ribosomal protein mL50 family.</text>
</comment>
<reference evidence="8" key="1">
    <citation type="submission" date="2022-11" db="EMBL/GenBank/DDBJ databases">
        <title>Centuries of genome instability and evolution in soft-shell clam transmissible cancer (bioRxiv).</title>
        <authorList>
            <person name="Hart S.F.M."/>
            <person name="Yonemitsu M.A."/>
            <person name="Giersch R.M."/>
            <person name="Beal B.F."/>
            <person name="Arriagada G."/>
            <person name="Davis B.W."/>
            <person name="Ostrander E.A."/>
            <person name="Goff S.P."/>
            <person name="Metzger M.J."/>
        </authorList>
    </citation>
    <scope>NUCLEOTIDE SEQUENCE</scope>
    <source>
        <strain evidence="8">MELC-2E11</strain>
        <tissue evidence="8">Siphon/mantle</tissue>
    </source>
</reference>
<evidence type="ECO:0000313" key="9">
    <source>
        <dbReference type="Proteomes" id="UP001164746"/>
    </source>
</evidence>
<dbReference type="PANTHER" id="PTHR31542">
    <property type="entry name" value="39A RIBOSOMAL PROTEIN L50, MITOCHONDRIAL"/>
    <property type="match status" value="1"/>
</dbReference>
<evidence type="ECO:0000256" key="4">
    <source>
        <dbReference type="ARBA" id="ARBA00023128"/>
    </source>
</evidence>